<reference evidence="3 4" key="1">
    <citation type="submission" date="2023-10" db="EMBL/GenBank/DDBJ databases">
        <title>Virgibacillus soli CC-YMP-6 genome.</title>
        <authorList>
            <person name="Miliotis G."/>
            <person name="Sengupta P."/>
            <person name="Hameed A."/>
            <person name="Chuvochina M."/>
            <person name="Mcdonagh F."/>
            <person name="Simpson A.C."/>
            <person name="Singh N.K."/>
            <person name="Rekha P.D."/>
            <person name="Raman K."/>
            <person name="Hugenholtz P."/>
            <person name="Venkateswaran K."/>
        </authorList>
    </citation>
    <scope>NUCLEOTIDE SEQUENCE [LARGE SCALE GENOMIC DNA]</scope>
    <source>
        <strain evidence="3 4">CC-YMP-6</strain>
    </source>
</reference>
<gene>
    <name evidence="3" type="ORF">RWD45_13215</name>
</gene>
<evidence type="ECO:0000313" key="4">
    <source>
        <dbReference type="Proteomes" id="UP001275315"/>
    </source>
</evidence>
<evidence type="ECO:0000313" key="3">
    <source>
        <dbReference type="EMBL" id="MDY0409352.1"/>
    </source>
</evidence>
<evidence type="ECO:0000256" key="1">
    <source>
        <dbReference type="ARBA" id="ARBA00006739"/>
    </source>
</evidence>
<dbReference type="SUPFAM" id="SSF53448">
    <property type="entry name" value="Nucleotide-diphospho-sugar transferases"/>
    <property type="match status" value="1"/>
</dbReference>
<keyword evidence="3" id="KW-0808">Transferase</keyword>
<dbReference type="EC" id="2.4.-.-" evidence="3"/>
<dbReference type="GO" id="GO:0016757">
    <property type="term" value="F:glycosyltransferase activity"/>
    <property type="evidence" value="ECO:0007669"/>
    <property type="project" value="UniProtKB-KW"/>
</dbReference>
<dbReference type="Pfam" id="PF00535">
    <property type="entry name" value="Glycos_transf_2"/>
    <property type="match status" value="1"/>
</dbReference>
<dbReference type="PANTHER" id="PTHR22916">
    <property type="entry name" value="GLYCOSYLTRANSFERASE"/>
    <property type="match status" value="1"/>
</dbReference>
<name>A0ABU5CSL0_9BACI</name>
<dbReference type="PANTHER" id="PTHR22916:SF3">
    <property type="entry name" value="UDP-GLCNAC:BETAGAL BETA-1,3-N-ACETYLGLUCOSAMINYLTRANSFERASE-LIKE PROTEIN 1"/>
    <property type="match status" value="1"/>
</dbReference>
<comment type="similarity">
    <text evidence="1">Belongs to the glycosyltransferase 2 family.</text>
</comment>
<comment type="caution">
    <text evidence="3">The sequence shown here is derived from an EMBL/GenBank/DDBJ whole genome shotgun (WGS) entry which is preliminary data.</text>
</comment>
<feature type="domain" description="Glycosyltransferase 2-like" evidence="2">
    <location>
        <begin position="8"/>
        <end position="140"/>
    </location>
</feature>
<proteinExistence type="inferred from homology"/>
<accession>A0ABU5CSL0</accession>
<dbReference type="RefSeq" id="WP_320380149.1">
    <property type="nucleotide sequence ID" value="NZ_JAWDIQ010000002.1"/>
</dbReference>
<dbReference type="CDD" id="cd00761">
    <property type="entry name" value="Glyco_tranf_GTA_type"/>
    <property type="match status" value="1"/>
</dbReference>
<keyword evidence="4" id="KW-1185">Reference proteome</keyword>
<dbReference type="InterPro" id="IPR029044">
    <property type="entry name" value="Nucleotide-diphossugar_trans"/>
</dbReference>
<keyword evidence="3" id="KW-0328">Glycosyltransferase</keyword>
<dbReference type="InterPro" id="IPR001173">
    <property type="entry name" value="Glyco_trans_2-like"/>
</dbReference>
<protein>
    <submittedName>
        <fullName evidence="3">Glycosyltransferase</fullName>
        <ecNumber evidence="3">2.4.-.-</ecNumber>
    </submittedName>
</protein>
<dbReference type="EMBL" id="JAWDIQ010000002">
    <property type="protein sequence ID" value="MDY0409352.1"/>
    <property type="molecule type" value="Genomic_DNA"/>
</dbReference>
<organism evidence="3 4">
    <name type="scientific">Paracerasibacillus soli</name>
    <dbReference type="NCBI Taxonomy" id="480284"/>
    <lineage>
        <taxon>Bacteria</taxon>
        <taxon>Bacillati</taxon>
        <taxon>Bacillota</taxon>
        <taxon>Bacilli</taxon>
        <taxon>Bacillales</taxon>
        <taxon>Bacillaceae</taxon>
        <taxon>Paracerasibacillus</taxon>
    </lineage>
</organism>
<sequence length="262" mass="30804">MCDEYKLSVVVLVYNTEDYLRECLDSLVNQTLDSIEIIAIDDESTDNSREILKEYEEKFKNIKTVFQENTGGATAGNRGLRMASGKYVAIIDSDDILPLDAYETLYNEAEKENADVTIGKPLILIDGVTKEILYKFEQRVWQNKKVINNISEFYDLFYDSFYWNKIFNRKFLVENECFMPDGMLYADRPMVHRAYIYARKISILDDVVYYWRKRGKEAQHKSITQLQNSLSNYADRLESIKYQIFFLTILNFQIDTVLSRSF</sequence>
<dbReference type="Proteomes" id="UP001275315">
    <property type="component" value="Unassembled WGS sequence"/>
</dbReference>
<evidence type="ECO:0000259" key="2">
    <source>
        <dbReference type="Pfam" id="PF00535"/>
    </source>
</evidence>
<dbReference type="Gene3D" id="3.90.550.10">
    <property type="entry name" value="Spore Coat Polysaccharide Biosynthesis Protein SpsA, Chain A"/>
    <property type="match status" value="1"/>
</dbReference>